<protein>
    <recommendedName>
        <fullName evidence="6">Phosphoenolpyruvate synthase</fullName>
        <ecNumber evidence="5">2.7.9.2</ecNumber>
    </recommendedName>
    <alternativeName>
        <fullName evidence="13">Pyruvate, water dikinase</fullName>
    </alternativeName>
</protein>
<dbReference type="InterPro" id="IPR013815">
    <property type="entry name" value="ATP_grasp_subdomain_1"/>
</dbReference>
<comment type="pathway">
    <text evidence="3">Carbohydrate biosynthesis; gluconeogenesis.</text>
</comment>
<name>A0A430V600_THESC</name>
<keyword evidence="11" id="KW-0067">ATP-binding</keyword>
<dbReference type="InterPro" id="IPR006319">
    <property type="entry name" value="PEP_synth"/>
</dbReference>
<sequence length="108" mass="12017">MRWIRFFHEVGLEDVPLVGGKNASLGEMIRELSPSGVKVPGGFATTSEAYWYFLTANGLKEAIAQELSTLPQDFQLHTPQGLEGLNHRLPKLLNPPVVPPRHQKPLHP</sequence>
<dbReference type="GO" id="GO:0008986">
    <property type="term" value="F:pyruvate, water dikinase activity"/>
    <property type="evidence" value="ECO:0007669"/>
    <property type="project" value="UniProtKB-EC"/>
</dbReference>
<dbReference type="Proteomes" id="UP000288073">
    <property type="component" value="Unassembled WGS sequence"/>
</dbReference>
<evidence type="ECO:0000256" key="6">
    <source>
        <dbReference type="ARBA" id="ARBA00021623"/>
    </source>
</evidence>
<dbReference type="GO" id="GO:0046872">
    <property type="term" value="F:metal ion binding"/>
    <property type="evidence" value="ECO:0007669"/>
    <property type="project" value="UniProtKB-KW"/>
</dbReference>
<proteinExistence type="inferred from homology"/>
<comment type="caution">
    <text evidence="17">The sequence shown here is derived from an EMBL/GenBank/DDBJ whole genome shotgun (WGS) entry which is preliminary data.</text>
</comment>
<dbReference type="PANTHER" id="PTHR43030:SF1">
    <property type="entry name" value="PHOSPHOENOLPYRUVATE SYNTHASE"/>
    <property type="match status" value="1"/>
</dbReference>
<organism evidence="17 18">
    <name type="scientific">Thermus scotoductus</name>
    <dbReference type="NCBI Taxonomy" id="37636"/>
    <lineage>
        <taxon>Bacteria</taxon>
        <taxon>Thermotogati</taxon>
        <taxon>Deinococcota</taxon>
        <taxon>Deinococci</taxon>
        <taxon>Thermales</taxon>
        <taxon>Thermaceae</taxon>
        <taxon>Thermus</taxon>
    </lineage>
</organism>
<comment type="similarity">
    <text evidence="4">Belongs to the PEP-utilizing enzyme family.</text>
</comment>
<dbReference type="Gene3D" id="3.30.1490.20">
    <property type="entry name" value="ATP-grasp fold, A domain"/>
    <property type="match status" value="1"/>
</dbReference>
<feature type="non-terminal residue" evidence="17">
    <location>
        <position position="108"/>
    </location>
</feature>
<feature type="domain" description="Pyruvate phosphate dikinase AMP/ATP-binding" evidence="16">
    <location>
        <begin position="16"/>
        <end position="71"/>
    </location>
</feature>
<keyword evidence="10" id="KW-0418">Kinase</keyword>
<evidence type="ECO:0000256" key="9">
    <source>
        <dbReference type="ARBA" id="ARBA00022741"/>
    </source>
</evidence>
<evidence type="ECO:0000256" key="14">
    <source>
        <dbReference type="ARBA" id="ARBA00047700"/>
    </source>
</evidence>
<evidence type="ECO:0000256" key="2">
    <source>
        <dbReference type="ARBA" id="ARBA00002988"/>
    </source>
</evidence>
<keyword evidence="7" id="KW-0808">Transferase</keyword>
<evidence type="ECO:0000256" key="11">
    <source>
        <dbReference type="ARBA" id="ARBA00022840"/>
    </source>
</evidence>
<comment type="catalytic activity">
    <reaction evidence="14">
        <text>pyruvate + ATP + H2O = phosphoenolpyruvate + AMP + phosphate + 2 H(+)</text>
        <dbReference type="Rhea" id="RHEA:11364"/>
        <dbReference type="ChEBI" id="CHEBI:15361"/>
        <dbReference type="ChEBI" id="CHEBI:15377"/>
        <dbReference type="ChEBI" id="CHEBI:15378"/>
        <dbReference type="ChEBI" id="CHEBI:30616"/>
        <dbReference type="ChEBI" id="CHEBI:43474"/>
        <dbReference type="ChEBI" id="CHEBI:58702"/>
        <dbReference type="ChEBI" id="CHEBI:456215"/>
        <dbReference type="EC" id="2.7.9.2"/>
    </reaction>
</comment>
<dbReference type="UniPathway" id="UPA00138"/>
<reference evidence="17 18" key="1">
    <citation type="journal article" date="2019" name="Extremophiles">
        <title>Biogeography of thermophiles and predominance of Thermus scotoductus in domestic water heaters.</title>
        <authorList>
            <person name="Wilpiszeski R.L."/>
            <person name="Zhang Z."/>
            <person name="House C.H."/>
        </authorList>
    </citation>
    <scope>NUCLEOTIDE SEQUENCE [LARGE SCALE GENOMIC DNA]</scope>
    <source>
        <strain evidence="17 18">10_S10</strain>
    </source>
</reference>
<dbReference type="EMBL" id="PEMN01000059">
    <property type="protein sequence ID" value="RTI19770.1"/>
    <property type="molecule type" value="Genomic_DNA"/>
</dbReference>
<evidence type="ECO:0000256" key="4">
    <source>
        <dbReference type="ARBA" id="ARBA00007837"/>
    </source>
</evidence>
<evidence type="ECO:0000256" key="7">
    <source>
        <dbReference type="ARBA" id="ARBA00022679"/>
    </source>
</evidence>
<dbReference type="EC" id="2.7.9.2" evidence="5"/>
<evidence type="ECO:0000259" key="16">
    <source>
        <dbReference type="Pfam" id="PF01326"/>
    </source>
</evidence>
<dbReference type="Pfam" id="PF01326">
    <property type="entry name" value="PPDK_N"/>
    <property type="match status" value="1"/>
</dbReference>
<evidence type="ECO:0000256" key="10">
    <source>
        <dbReference type="ARBA" id="ARBA00022777"/>
    </source>
</evidence>
<gene>
    <name evidence="17" type="ORF">CSW23_02745</name>
</gene>
<dbReference type="PANTHER" id="PTHR43030">
    <property type="entry name" value="PHOSPHOENOLPYRUVATE SYNTHASE"/>
    <property type="match status" value="1"/>
</dbReference>
<keyword evidence="12" id="KW-0460">Magnesium</keyword>
<evidence type="ECO:0000256" key="15">
    <source>
        <dbReference type="SAM" id="MobiDB-lite"/>
    </source>
</evidence>
<dbReference type="InterPro" id="IPR002192">
    <property type="entry name" value="PPDK_AMP/ATP-bd"/>
</dbReference>
<evidence type="ECO:0000256" key="8">
    <source>
        <dbReference type="ARBA" id="ARBA00022723"/>
    </source>
</evidence>
<dbReference type="SUPFAM" id="SSF56059">
    <property type="entry name" value="Glutathione synthetase ATP-binding domain-like"/>
    <property type="match status" value="1"/>
</dbReference>
<feature type="region of interest" description="Disordered" evidence="15">
    <location>
        <begin position="80"/>
        <end position="108"/>
    </location>
</feature>
<evidence type="ECO:0000256" key="1">
    <source>
        <dbReference type="ARBA" id="ARBA00001946"/>
    </source>
</evidence>
<evidence type="ECO:0000256" key="3">
    <source>
        <dbReference type="ARBA" id="ARBA00004742"/>
    </source>
</evidence>
<keyword evidence="9" id="KW-0547">Nucleotide-binding</keyword>
<evidence type="ECO:0000256" key="5">
    <source>
        <dbReference type="ARBA" id="ARBA00011996"/>
    </source>
</evidence>
<evidence type="ECO:0000313" key="18">
    <source>
        <dbReference type="Proteomes" id="UP000288073"/>
    </source>
</evidence>
<comment type="function">
    <text evidence="2">Catalyzes the phosphorylation of pyruvate to phosphoenolpyruvate.</text>
</comment>
<dbReference type="AlphaFoldDB" id="A0A430V600"/>
<accession>A0A430V600</accession>
<dbReference type="GO" id="GO:0005524">
    <property type="term" value="F:ATP binding"/>
    <property type="evidence" value="ECO:0007669"/>
    <property type="project" value="UniProtKB-KW"/>
</dbReference>
<keyword evidence="8" id="KW-0479">Metal-binding</keyword>
<comment type="cofactor">
    <cofactor evidence="1">
        <name>Mg(2+)</name>
        <dbReference type="ChEBI" id="CHEBI:18420"/>
    </cofactor>
</comment>
<evidence type="ECO:0000256" key="12">
    <source>
        <dbReference type="ARBA" id="ARBA00022842"/>
    </source>
</evidence>
<evidence type="ECO:0000256" key="13">
    <source>
        <dbReference type="ARBA" id="ARBA00033470"/>
    </source>
</evidence>
<dbReference type="GO" id="GO:0006094">
    <property type="term" value="P:gluconeogenesis"/>
    <property type="evidence" value="ECO:0007669"/>
    <property type="project" value="UniProtKB-UniPathway"/>
</dbReference>
<evidence type="ECO:0000313" key="17">
    <source>
        <dbReference type="EMBL" id="RTI19770.1"/>
    </source>
</evidence>